<organism evidence="3">
    <name type="scientific">Perkinsus marinus (strain ATCC 50983 / TXsc)</name>
    <dbReference type="NCBI Taxonomy" id="423536"/>
    <lineage>
        <taxon>Eukaryota</taxon>
        <taxon>Sar</taxon>
        <taxon>Alveolata</taxon>
        <taxon>Perkinsozoa</taxon>
        <taxon>Perkinsea</taxon>
        <taxon>Perkinsida</taxon>
        <taxon>Perkinsidae</taxon>
        <taxon>Perkinsus</taxon>
    </lineage>
</organism>
<feature type="region of interest" description="Disordered" evidence="1">
    <location>
        <begin position="215"/>
        <end position="267"/>
    </location>
</feature>
<accession>C5KZU7</accession>
<gene>
    <name evidence="2" type="ORF">Pmar_PMAR018446</name>
</gene>
<dbReference type="EMBL" id="GG677981">
    <property type="protein sequence ID" value="EER09805.1"/>
    <property type="molecule type" value="Genomic_DNA"/>
</dbReference>
<feature type="region of interest" description="Disordered" evidence="1">
    <location>
        <begin position="114"/>
        <end position="157"/>
    </location>
</feature>
<keyword evidence="3" id="KW-1185">Reference proteome</keyword>
<feature type="compositionally biased region" description="Polar residues" evidence="1">
    <location>
        <begin position="254"/>
        <end position="267"/>
    </location>
</feature>
<evidence type="ECO:0000313" key="3">
    <source>
        <dbReference type="Proteomes" id="UP000007800"/>
    </source>
</evidence>
<dbReference type="OrthoDB" id="10307385at2759"/>
<dbReference type="AlphaFoldDB" id="C5KZU7"/>
<evidence type="ECO:0000256" key="1">
    <source>
        <dbReference type="SAM" id="MobiDB-lite"/>
    </source>
</evidence>
<dbReference type="RefSeq" id="XP_002778010.1">
    <property type="nucleotide sequence ID" value="XM_002777964.1"/>
</dbReference>
<name>C5KZU7_PERM5</name>
<feature type="region of interest" description="Disordered" evidence="1">
    <location>
        <begin position="285"/>
        <end position="326"/>
    </location>
</feature>
<dbReference type="GeneID" id="9052744"/>
<dbReference type="InParanoid" id="C5KZU7"/>
<feature type="compositionally biased region" description="Low complexity" evidence="1">
    <location>
        <begin position="293"/>
        <end position="326"/>
    </location>
</feature>
<feature type="compositionally biased region" description="Basic residues" evidence="1">
    <location>
        <begin position="52"/>
        <end position="66"/>
    </location>
</feature>
<feature type="compositionally biased region" description="Polar residues" evidence="1">
    <location>
        <begin position="141"/>
        <end position="157"/>
    </location>
</feature>
<protein>
    <submittedName>
        <fullName evidence="2">Uncharacterized protein</fullName>
    </submittedName>
</protein>
<feature type="region of interest" description="Disordered" evidence="1">
    <location>
        <begin position="37"/>
        <end position="76"/>
    </location>
</feature>
<sequence length="326" mass="36325">MRLLSGLGASILIHSTDTVPTTVNTLEDLKKKIMLVRSKHDKQPRKLPIPSRGRKPIARAKGRGPLRKPDHTWRDGDPYVFHAPRVQGVREQLPVPTDPEIRDRYPWWWSALAPPDNDNATPPQRRKQTSPVSTRKDNDRASTLGTELHFSSSTLGSRTRAYLEEELSRPLSGVTDILDGSVSGGTYQTAEEGDGSMCCSGGVRGWRLEMDPMEFNEDKSSTRRPPLSESEEDVKTERDVESDDIQNIPAPSIPCSSPTLTSAPGSESSLMEIIDNWQQELRDLRRHTRPARPRVSPRTTTTVRSATKSNISVPSVSSFSSLSMDY</sequence>
<proteinExistence type="predicted"/>
<reference evidence="2 3" key="1">
    <citation type="submission" date="2008-07" db="EMBL/GenBank/DDBJ databases">
        <authorList>
            <person name="El-Sayed N."/>
            <person name="Caler E."/>
            <person name="Inman J."/>
            <person name="Amedeo P."/>
            <person name="Hass B."/>
            <person name="Wortman J."/>
        </authorList>
    </citation>
    <scope>NUCLEOTIDE SEQUENCE [LARGE SCALE GENOMIC DNA]</scope>
    <source>
        <strain evidence="3">ATCC 50983 / TXsc</strain>
    </source>
</reference>
<dbReference type="Proteomes" id="UP000007800">
    <property type="component" value="Unassembled WGS sequence"/>
</dbReference>
<evidence type="ECO:0000313" key="2">
    <source>
        <dbReference type="EMBL" id="EER09805.1"/>
    </source>
</evidence>
<feature type="compositionally biased region" description="Basic and acidic residues" evidence="1">
    <location>
        <begin position="67"/>
        <end position="76"/>
    </location>
</feature>